<feature type="domain" description="Ketoreductase (KR)" evidence="2">
    <location>
        <begin position="22"/>
        <end position="121"/>
    </location>
</feature>
<gene>
    <name evidence="3" type="ORF">SM757_00480</name>
</gene>
<protein>
    <submittedName>
        <fullName evidence="3">KR domain-containing protein</fullName>
    </submittedName>
</protein>
<dbReference type="InterPro" id="IPR013968">
    <property type="entry name" value="PKS_KR"/>
</dbReference>
<dbReference type="RefSeq" id="WP_322464203.1">
    <property type="nucleotide sequence ID" value="NZ_JAXOJX010000001.1"/>
</dbReference>
<dbReference type="InterPro" id="IPR036291">
    <property type="entry name" value="NAD(P)-bd_dom_sf"/>
</dbReference>
<evidence type="ECO:0000313" key="3">
    <source>
        <dbReference type="EMBL" id="MDZ5455037.1"/>
    </source>
</evidence>
<comment type="caution">
    <text evidence="3">The sequence shown here is derived from an EMBL/GenBank/DDBJ whole genome shotgun (WGS) entry which is preliminary data.</text>
</comment>
<dbReference type="EMBL" id="JAXOJX010000001">
    <property type="protein sequence ID" value="MDZ5455037.1"/>
    <property type="molecule type" value="Genomic_DNA"/>
</dbReference>
<keyword evidence="3" id="KW-0614">Plasmid</keyword>
<organism evidence="3 4">
    <name type="scientific">Azohydromonas lata</name>
    <dbReference type="NCBI Taxonomy" id="45677"/>
    <lineage>
        <taxon>Bacteria</taxon>
        <taxon>Pseudomonadati</taxon>
        <taxon>Pseudomonadota</taxon>
        <taxon>Betaproteobacteria</taxon>
        <taxon>Burkholderiales</taxon>
        <taxon>Sphaerotilaceae</taxon>
        <taxon>Azohydromonas</taxon>
    </lineage>
</organism>
<dbReference type="Gene3D" id="3.40.50.720">
    <property type="entry name" value="NAD(P)-binding Rossmann-like Domain"/>
    <property type="match status" value="1"/>
</dbReference>
<proteinExistence type="predicted"/>
<reference evidence="3 4" key="1">
    <citation type="submission" date="2023-11" db="EMBL/GenBank/DDBJ databases">
        <title>Draft genome of Azohydromonas lata strain H1 (DSM1123), a polyhydroxyalkanoate producer.</title>
        <authorList>
            <person name="Traversa D."/>
            <person name="D'Addabbo P."/>
            <person name="Pazzani C."/>
            <person name="Manzari C."/>
            <person name="Chiara M."/>
            <person name="Scrascia M."/>
        </authorList>
    </citation>
    <scope>NUCLEOTIDE SEQUENCE [LARGE SCALE GENOMIC DNA]</scope>
    <source>
        <strain evidence="3 4">H1</strain>
        <plasmid evidence="3">unnamed</plasmid>
    </source>
</reference>
<name>A0ABU5I7H0_9BURK</name>
<feature type="compositionally biased region" description="Basic residues" evidence="1">
    <location>
        <begin position="125"/>
        <end position="147"/>
    </location>
</feature>
<keyword evidence="4" id="KW-1185">Reference proteome</keyword>
<evidence type="ECO:0000313" key="4">
    <source>
        <dbReference type="Proteomes" id="UP001293718"/>
    </source>
</evidence>
<evidence type="ECO:0000256" key="1">
    <source>
        <dbReference type="SAM" id="MobiDB-lite"/>
    </source>
</evidence>
<accession>A0ABU5I7H0</accession>
<dbReference type="Pfam" id="PF08659">
    <property type="entry name" value="KR"/>
    <property type="match status" value="1"/>
</dbReference>
<sequence length="153" mass="16399">MEDVAPDARLALLWRGVPAAGDVEQLRRAGAQVLCVRAKVADAHSLHSALATVRALGSAARRGARRRPGRRAGHPLVEREHAKAQFAAKADGTLHLAALLRGEPMEYVALCSSLAALLGATRGSPRTRRPAPSRTRGRSRPPRRARSWAKSSP</sequence>
<dbReference type="Proteomes" id="UP001293718">
    <property type="component" value="Unassembled WGS sequence"/>
</dbReference>
<evidence type="ECO:0000259" key="2">
    <source>
        <dbReference type="Pfam" id="PF08659"/>
    </source>
</evidence>
<dbReference type="SUPFAM" id="SSF51735">
    <property type="entry name" value="NAD(P)-binding Rossmann-fold domains"/>
    <property type="match status" value="1"/>
</dbReference>
<feature type="region of interest" description="Disordered" evidence="1">
    <location>
        <begin position="121"/>
        <end position="153"/>
    </location>
</feature>
<geneLocation type="plasmid" evidence="3">
    <name>unnamed</name>
</geneLocation>